<dbReference type="InterPro" id="IPR005325">
    <property type="entry name" value="DUF308_memb"/>
</dbReference>
<evidence type="ECO:0008006" key="4">
    <source>
        <dbReference type="Google" id="ProtNLM"/>
    </source>
</evidence>
<dbReference type="STRING" id="52689.AKG39_12530"/>
<protein>
    <recommendedName>
        <fullName evidence="4">Acid-resistance membrane protein</fullName>
    </recommendedName>
</protein>
<gene>
    <name evidence="2" type="ORF">AKG39_12530</name>
</gene>
<keyword evidence="3" id="KW-1185">Reference proteome</keyword>
<organism evidence="2 3">
    <name type="scientific">Acetobacterium bakii</name>
    <dbReference type="NCBI Taxonomy" id="52689"/>
    <lineage>
        <taxon>Bacteria</taxon>
        <taxon>Bacillati</taxon>
        <taxon>Bacillota</taxon>
        <taxon>Clostridia</taxon>
        <taxon>Eubacteriales</taxon>
        <taxon>Eubacteriaceae</taxon>
        <taxon>Acetobacterium</taxon>
    </lineage>
</organism>
<sequence length="204" mass="22443">MNNNKARLIGVDLLERAYGRWWLMLLDGLCLIALCVVSIINSGLALTLLIFIFGVYRGIMGVIYIVSALVAKAKYGSDMGFSLGHGIFDLIVCAIFLLVPEVVVTFFMIIIGLWAIITGIFLLISSGNSKSLGKIIKIIFGIALIAFGIYAFFDPLGQAGIFIIVIGVVLGIFGLFLVLQSLSMRKYYSILKQENKGYDDYHIE</sequence>
<feature type="transmembrane region" description="Helical" evidence="1">
    <location>
        <begin position="105"/>
        <end position="123"/>
    </location>
</feature>
<feature type="transmembrane region" description="Helical" evidence="1">
    <location>
        <begin position="21"/>
        <end position="40"/>
    </location>
</feature>
<evidence type="ECO:0000256" key="1">
    <source>
        <dbReference type="SAM" id="Phobius"/>
    </source>
</evidence>
<evidence type="ECO:0000313" key="3">
    <source>
        <dbReference type="Proteomes" id="UP000036873"/>
    </source>
</evidence>
<feature type="transmembrane region" description="Helical" evidence="1">
    <location>
        <begin position="159"/>
        <end position="179"/>
    </location>
</feature>
<keyword evidence="1" id="KW-0472">Membrane</keyword>
<name>A0A0L6TYU6_9FIRM</name>
<dbReference type="EMBL" id="LGYO01000031">
    <property type="protein sequence ID" value="KNZ41434.1"/>
    <property type="molecule type" value="Genomic_DNA"/>
</dbReference>
<comment type="caution">
    <text evidence="2">The sequence shown here is derived from an EMBL/GenBank/DDBJ whole genome shotgun (WGS) entry which is preliminary data.</text>
</comment>
<dbReference type="Pfam" id="PF03729">
    <property type="entry name" value="DUF308"/>
    <property type="match status" value="1"/>
</dbReference>
<accession>A0A0L6TYU6</accession>
<keyword evidence="1" id="KW-1133">Transmembrane helix</keyword>
<dbReference type="Proteomes" id="UP000036873">
    <property type="component" value="Unassembled WGS sequence"/>
</dbReference>
<evidence type="ECO:0000313" key="2">
    <source>
        <dbReference type="EMBL" id="KNZ41434.1"/>
    </source>
</evidence>
<dbReference type="AlphaFoldDB" id="A0A0L6TYU6"/>
<dbReference type="RefSeq" id="WP_050740744.1">
    <property type="nucleotide sequence ID" value="NZ_LGYO01000031.1"/>
</dbReference>
<feature type="transmembrane region" description="Helical" evidence="1">
    <location>
        <begin position="135"/>
        <end position="153"/>
    </location>
</feature>
<dbReference type="OrthoDB" id="1771000at2"/>
<feature type="transmembrane region" description="Helical" evidence="1">
    <location>
        <begin position="81"/>
        <end position="99"/>
    </location>
</feature>
<keyword evidence="1" id="KW-0812">Transmembrane</keyword>
<feature type="transmembrane region" description="Helical" evidence="1">
    <location>
        <begin position="46"/>
        <end position="69"/>
    </location>
</feature>
<proteinExistence type="predicted"/>
<reference evidence="3" key="1">
    <citation type="submission" date="2015-07" db="EMBL/GenBank/DDBJ databases">
        <title>Draft genome sequence of Acetobacterium bakii DSM 8293, a potential psychrophilic chemical producer through syngas fermentation.</title>
        <authorList>
            <person name="Song Y."/>
            <person name="Hwang S."/>
            <person name="Cho B.-K."/>
        </authorList>
    </citation>
    <scope>NUCLEOTIDE SEQUENCE [LARGE SCALE GENOMIC DNA]</scope>
    <source>
        <strain evidence="3">DSM 8239</strain>
    </source>
</reference>